<keyword evidence="6" id="KW-0862">Zinc</keyword>
<gene>
    <name evidence="9" type="primary">rnj</name>
    <name evidence="12" type="ORF">GCM10023153_05370</name>
</gene>
<reference evidence="13" key="1">
    <citation type="journal article" date="2019" name="Int. J. Syst. Evol. Microbiol.">
        <title>The Global Catalogue of Microorganisms (GCM) 10K type strain sequencing project: providing services to taxonomists for standard genome sequencing and annotation.</title>
        <authorList>
            <consortium name="The Broad Institute Genomics Platform"/>
            <consortium name="The Broad Institute Genome Sequencing Center for Infectious Disease"/>
            <person name="Wu L."/>
            <person name="Ma J."/>
        </authorList>
    </citation>
    <scope>NUCLEOTIDE SEQUENCE [LARGE SCALE GENOMIC DNA]</scope>
    <source>
        <strain evidence="13">JCM 17738</strain>
    </source>
</reference>
<dbReference type="InterPro" id="IPR001279">
    <property type="entry name" value="Metallo-B-lactamas"/>
</dbReference>
<evidence type="ECO:0000256" key="1">
    <source>
        <dbReference type="ARBA" id="ARBA00022490"/>
    </source>
</evidence>
<keyword evidence="3" id="KW-0479">Metal-binding</keyword>
<dbReference type="SMART" id="SM00849">
    <property type="entry name" value="Lactamase_B"/>
    <property type="match status" value="1"/>
</dbReference>
<comment type="caution">
    <text evidence="12">The sequence shown here is derived from an EMBL/GenBank/DDBJ whole genome shotgun (WGS) entry which is preliminary data.</text>
</comment>
<feature type="compositionally biased region" description="Basic residues" evidence="10">
    <location>
        <begin position="1"/>
        <end position="10"/>
    </location>
</feature>
<dbReference type="PANTHER" id="PTHR43694">
    <property type="entry name" value="RIBONUCLEASE J"/>
    <property type="match status" value="1"/>
</dbReference>
<keyword evidence="9" id="KW-0698">rRNA processing</keyword>
<dbReference type="InterPro" id="IPR004613">
    <property type="entry name" value="RNase_J"/>
</dbReference>
<organism evidence="12 13">
    <name type="scientific">Ornithinibacter aureus</name>
    <dbReference type="NCBI Taxonomy" id="622664"/>
    <lineage>
        <taxon>Bacteria</taxon>
        <taxon>Bacillati</taxon>
        <taxon>Actinomycetota</taxon>
        <taxon>Actinomycetes</taxon>
        <taxon>Micrococcales</taxon>
        <taxon>Intrasporangiaceae</taxon>
        <taxon>Ornithinibacter</taxon>
    </lineage>
</organism>
<dbReference type="Gene3D" id="3.40.50.10710">
    <property type="entry name" value="Metallo-hydrolase/oxidoreductase"/>
    <property type="match status" value="1"/>
</dbReference>
<evidence type="ECO:0000313" key="13">
    <source>
        <dbReference type="Proteomes" id="UP001500390"/>
    </source>
</evidence>
<keyword evidence="7 9" id="KW-0269">Exonuclease</keyword>
<keyword evidence="13" id="KW-1185">Reference proteome</keyword>
<dbReference type="Pfam" id="PF17770">
    <property type="entry name" value="RNase_J_C"/>
    <property type="match status" value="1"/>
</dbReference>
<evidence type="ECO:0000256" key="6">
    <source>
        <dbReference type="ARBA" id="ARBA00022833"/>
    </source>
</evidence>
<name>A0ABP8JE14_9MICO</name>
<evidence type="ECO:0000256" key="4">
    <source>
        <dbReference type="ARBA" id="ARBA00022759"/>
    </source>
</evidence>
<dbReference type="EMBL" id="BAABFX010000010">
    <property type="protein sequence ID" value="GAA4389293.1"/>
    <property type="molecule type" value="Genomic_DNA"/>
</dbReference>
<feature type="domain" description="Metallo-beta-lactamase" evidence="11">
    <location>
        <begin position="34"/>
        <end position="228"/>
    </location>
</feature>
<sequence>MSRRSPRRKSSGSLPQLPPNGLRVVPLGGLGEIGRNMTVFEHQGRLLIVDCGVLFPDENQPGVDVILPDFTWIRDRLDKVDAIVLTHGHEDHIGGVPYLLRERPDIPVVGSRLTLALLEAKLTEHKITPRSVVVAEGDRRPMGPFDLEFIAVNHSIPDGLAVAIRTAAGLVLHTGDFKMDQFPLDGRVTDLRAFARLGEEGVDLFLVDSTNAEVPGFMISEGELAPAIDTAFRNTKGRVIVSSFASHVHRIQQVLDTAHSHGRKVAFVGRSMVRNMGIARELGYLNIPDGLVVKDLKALDRLRPDQQCIVATGSQGEPMAALARMANRDHPVSIAANDTVLMASSLIPGNENAIYRVINELTRWGANVVHKGNAKVHVSGHASAGELAYCYNILKPTNVLPVHGEWRHLQANAEIAIRTGAEKDRVLIAQDGSVIDLVDGRAKITGTVPAGLVYVDSMTVGGATEETLHVRRTLAEEGVVTVVCIADPDTGKLTEDPDYLAHGFPPDLVDFSGATPAIQNALTKAANDNIEDLEQIEDLVRRAVSNWAHRTHRRSPLVIPVIVDA</sequence>
<dbReference type="SUPFAM" id="SSF56281">
    <property type="entry name" value="Metallo-hydrolase/oxidoreductase"/>
    <property type="match status" value="1"/>
</dbReference>
<dbReference type="Pfam" id="PF22505">
    <property type="entry name" value="RNase_J_b_CASP"/>
    <property type="match status" value="1"/>
</dbReference>
<keyword evidence="8 9" id="KW-0694">RNA-binding</keyword>
<keyword evidence="5 9" id="KW-0378">Hydrolase</keyword>
<dbReference type="InterPro" id="IPR042173">
    <property type="entry name" value="RNase_J_2"/>
</dbReference>
<dbReference type="EC" id="3.1.-.-" evidence="9"/>
<dbReference type="PANTHER" id="PTHR43694:SF1">
    <property type="entry name" value="RIBONUCLEASE J"/>
    <property type="match status" value="1"/>
</dbReference>
<dbReference type="PIRSF" id="PIRSF004803">
    <property type="entry name" value="RnjA"/>
    <property type="match status" value="1"/>
</dbReference>
<keyword evidence="2 9" id="KW-0540">Nuclease</keyword>
<dbReference type="RefSeq" id="WP_159901410.1">
    <property type="nucleotide sequence ID" value="NZ_BAABFX010000010.1"/>
</dbReference>
<evidence type="ECO:0000256" key="9">
    <source>
        <dbReference type="HAMAP-Rule" id="MF_01491"/>
    </source>
</evidence>
<evidence type="ECO:0000256" key="3">
    <source>
        <dbReference type="ARBA" id="ARBA00022723"/>
    </source>
</evidence>
<dbReference type="HAMAP" id="MF_01491">
    <property type="entry name" value="RNase_J_bact"/>
    <property type="match status" value="1"/>
</dbReference>
<dbReference type="NCBIfam" id="TIGR00649">
    <property type="entry name" value="MG423"/>
    <property type="match status" value="1"/>
</dbReference>
<dbReference type="InterPro" id="IPR041636">
    <property type="entry name" value="RNase_J_C"/>
</dbReference>
<dbReference type="Pfam" id="PF00753">
    <property type="entry name" value="Lactamase_B"/>
    <property type="match status" value="1"/>
</dbReference>
<evidence type="ECO:0000256" key="2">
    <source>
        <dbReference type="ARBA" id="ARBA00022722"/>
    </source>
</evidence>
<comment type="subcellular location">
    <subcellularLocation>
        <location evidence="9">Cytoplasm</location>
    </subcellularLocation>
</comment>
<dbReference type="Gene3D" id="3.10.20.580">
    <property type="match status" value="1"/>
</dbReference>
<feature type="region of interest" description="Disordered" evidence="10">
    <location>
        <begin position="1"/>
        <end position="20"/>
    </location>
</feature>
<feature type="binding site" evidence="9">
    <location>
        <begin position="377"/>
        <end position="381"/>
    </location>
    <ligand>
        <name>substrate</name>
    </ligand>
</feature>
<evidence type="ECO:0000259" key="11">
    <source>
        <dbReference type="SMART" id="SM00849"/>
    </source>
</evidence>
<keyword evidence="4 9" id="KW-0255">Endonuclease</keyword>
<comment type="subunit">
    <text evidence="9">Homodimer, may be a subunit of the RNA degradosome.</text>
</comment>
<accession>A0ABP8JE14</accession>
<dbReference type="InterPro" id="IPR011108">
    <property type="entry name" value="RMMBL"/>
</dbReference>
<evidence type="ECO:0000256" key="8">
    <source>
        <dbReference type="ARBA" id="ARBA00022884"/>
    </source>
</evidence>
<dbReference type="Proteomes" id="UP001500390">
    <property type="component" value="Unassembled WGS sequence"/>
</dbReference>
<comment type="similarity">
    <text evidence="9">Belongs to the metallo-beta-lactamase superfamily. RNA-metabolizing metallo-beta-lactamase-like family. Bacterial RNase J subfamily.</text>
</comment>
<evidence type="ECO:0000256" key="7">
    <source>
        <dbReference type="ARBA" id="ARBA00022839"/>
    </source>
</evidence>
<evidence type="ECO:0000256" key="10">
    <source>
        <dbReference type="SAM" id="MobiDB-lite"/>
    </source>
</evidence>
<evidence type="ECO:0000313" key="12">
    <source>
        <dbReference type="EMBL" id="GAA4389293.1"/>
    </source>
</evidence>
<proteinExistence type="inferred from homology"/>
<dbReference type="CDD" id="cd07714">
    <property type="entry name" value="RNaseJ_MBL-fold"/>
    <property type="match status" value="1"/>
</dbReference>
<dbReference type="InterPro" id="IPR055132">
    <property type="entry name" value="RNase_J_b_CASP"/>
</dbReference>
<protein>
    <recommendedName>
        <fullName evidence="9">Ribonuclease J</fullName>
        <shortName evidence="9">RNase J</shortName>
        <ecNumber evidence="9">3.1.-.-</ecNumber>
    </recommendedName>
</protein>
<dbReference type="InterPro" id="IPR036866">
    <property type="entry name" value="RibonucZ/Hydroxyglut_hydro"/>
</dbReference>
<dbReference type="Pfam" id="PF07521">
    <property type="entry name" value="RMMBL"/>
    <property type="match status" value="1"/>
</dbReference>
<keyword evidence="1 9" id="KW-0963">Cytoplasm</keyword>
<evidence type="ECO:0000256" key="5">
    <source>
        <dbReference type="ARBA" id="ARBA00022801"/>
    </source>
</evidence>
<dbReference type="Gene3D" id="3.60.15.10">
    <property type="entry name" value="Ribonuclease Z/Hydroxyacylglutathione hydrolase-like"/>
    <property type="match status" value="1"/>
</dbReference>
<comment type="function">
    <text evidence="9">An RNase that has 5'-3' exonuclease and possibly endonuclease activity. Involved in maturation of rRNA and in some organisms also mRNA maturation and/or decay.</text>
</comment>
<dbReference type="InterPro" id="IPR030854">
    <property type="entry name" value="RNase_J_bac"/>
</dbReference>